<sequence>MEAMPRPSVAPSLQLQARPCPRWPRRKHCPPSSVASRRVACSASAADADVVDLFDAAKLTVDKFVTSGMVVGLGSGPASALAIQYLGTRLRRGSLAGITAVTSSVLSASEADKAGIRANSYQEGTQRSRRARWPQSSGGGRPRAESPLSWRRRRWLNQLTSLPSSLETTST</sequence>
<evidence type="ECO:0000256" key="1">
    <source>
        <dbReference type="ARBA" id="ARBA00001713"/>
    </source>
</evidence>
<dbReference type="SUPFAM" id="SSF100950">
    <property type="entry name" value="NagB/RpiA/CoA transferase-like"/>
    <property type="match status" value="1"/>
</dbReference>
<reference evidence="4" key="2">
    <citation type="submission" date="2019-07" db="EMBL/GenBank/DDBJ databases">
        <authorList>
            <person name="Seetharam A."/>
            <person name="Woodhouse M."/>
            <person name="Cannon E."/>
        </authorList>
    </citation>
    <scope>NUCLEOTIDE SEQUENCE [LARGE SCALE GENOMIC DNA]</scope>
    <source>
        <strain evidence="4">cv. B73</strain>
    </source>
</reference>
<dbReference type="Proteomes" id="UP000007305">
    <property type="component" value="Chromosome 5"/>
</dbReference>
<name>A0A804P7I4_MAIZE</name>
<dbReference type="Gramene" id="Zm00001eb213570_T003">
    <property type="protein sequence ID" value="Zm00001eb213570_P003"/>
    <property type="gene ID" value="Zm00001eb213570"/>
</dbReference>
<dbReference type="PANTHER" id="PTHR43748:SF1">
    <property type="entry name" value="RIBOSE-5-PHOSPHATE ISOMERASE 4, CHLOROPLASTIC-RELATED"/>
    <property type="match status" value="1"/>
</dbReference>
<proteinExistence type="evidence at protein level"/>
<dbReference type="EnsemblPlants" id="Zm00001eb213570_T003">
    <property type="protein sequence ID" value="Zm00001eb213570_P003"/>
    <property type="gene ID" value="Zm00001eb213570"/>
</dbReference>
<organism evidence="4 5">
    <name type="scientific">Zea mays</name>
    <name type="common">Maize</name>
    <dbReference type="NCBI Taxonomy" id="4577"/>
    <lineage>
        <taxon>Eukaryota</taxon>
        <taxon>Viridiplantae</taxon>
        <taxon>Streptophyta</taxon>
        <taxon>Embryophyta</taxon>
        <taxon>Tracheophyta</taxon>
        <taxon>Spermatophyta</taxon>
        <taxon>Magnoliopsida</taxon>
        <taxon>Liliopsida</taxon>
        <taxon>Poales</taxon>
        <taxon>Poaceae</taxon>
        <taxon>PACMAD clade</taxon>
        <taxon>Panicoideae</taxon>
        <taxon>Andropogonodae</taxon>
        <taxon>Andropogoneae</taxon>
        <taxon>Tripsacinae</taxon>
        <taxon>Zea</taxon>
    </lineage>
</organism>
<dbReference type="InterPro" id="IPR037171">
    <property type="entry name" value="NagB/RpiA_transferase-like"/>
</dbReference>
<evidence type="ECO:0007829" key="6">
    <source>
        <dbReference type="PeptideAtlas" id="A0A804P7I4"/>
    </source>
</evidence>
<reference evidence="5" key="1">
    <citation type="journal article" date="2009" name="Science">
        <title>The B73 maize genome: complexity, diversity, and dynamics.</title>
        <authorList>
            <person name="Schnable P.S."/>
            <person name="Ware D."/>
            <person name="Fulton R.S."/>
            <person name="Stein J.C."/>
            <person name="Wei F."/>
            <person name="Pasternak S."/>
            <person name="Liang C."/>
            <person name="Zhang J."/>
            <person name="Fulton L."/>
            <person name="Graves T.A."/>
            <person name="Minx P."/>
            <person name="Reily A.D."/>
            <person name="Courtney L."/>
            <person name="Kruchowski S.S."/>
            <person name="Tomlinson C."/>
            <person name="Strong C."/>
            <person name="Delehaunty K."/>
            <person name="Fronick C."/>
            <person name="Courtney B."/>
            <person name="Rock S.M."/>
            <person name="Belter E."/>
            <person name="Du F."/>
            <person name="Kim K."/>
            <person name="Abbott R.M."/>
            <person name="Cotton M."/>
            <person name="Levy A."/>
            <person name="Marchetto P."/>
            <person name="Ochoa K."/>
            <person name="Jackson S.M."/>
            <person name="Gillam B."/>
            <person name="Chen W."/>
            <person name="Yan L."/>
            <person name="Higginbotham J."/>
            <person name="Cardenas M."/>
            <person name="Waligorski J."/>
            <person name="Applebaum E."/>
            <person name="Phelps L."/>
            <person name="Falcone J."/>
            <person name="Kanchi K."/>
            <person name="Thane T."/>
            <person name="Scimone A."/>
            <person name="Thane N."/>
            <person name="Henke J."/>
            <person name="Wang T."/>
            <person name="Ruppert J."/>
            <person name="Shah N."/>
            <person name="Rotter K."/>
            <person name="Hodges J."/>
            <person name="Ingenthron E."/>
            <person name="Cordes M."/>
            <person name="Kohlberg S."/>
            <person name="Sgro J."/>
            <person name="Delgado B."/>
            <person name="Mead K."/>
            <person name="Chinwalla A."/>
            <person name="Leonard S."/>
            <person name="Crouse K."/>
            <person name="Collura K."/>
            <person name="Kudrna D."/>
            <person name="Currie J."/>
            <person name="He R."/>
            <person name="Angelova A."/>
            <person name="Rajasekar S."/>
            <person name="Mueller T."/>
            <person name="Lomeli R."/>
            <person name="Scara G."/>
            <person name="Ko A."/>
            <person name="Delaney K."/>
            <person name="Wissotski M."/>
            <person name="Lopez G."/>
            <person name="Campos D."/>
            <person name="Braidotti M."/>
            <person name="Ashley E."/>
            <person name="Golser W."/>
            <person name="Kim H."/>
            <person name="Lee S."/>
            <person name="Lin J."/>
            <person name="Dujmic Z."/>
            <person name="Kim W."/>
            <person name="Talag J."/>
            <person name="Zuccolo A."/>
            <person name="Fan C."/>
            <person name="Sebastian A."/>
            <person name="Kramer M."/>
            <person name="Spiegel L."/>
            <person name="Nascimento L."/>
            <person name="Zutavern T."/>
            <person name="Miller B."/>
            <person name="Ambroise C."/>
            <person name="Muller S."/>
            <person name="Spooner W."/>
            <person name="Narechania A."/>
            <person name="Ren L."/>
            <person name="Wei S."/>
            <person name="Kumari S."/>
            <person name="Faga B."/>
            <person name="Levy M.J."/>
            <person name="McMahan L."/>
            <person name="Van Buren P."/>
            <person name="Vaughn M.W."/>
            <person name="Ying K."/>
            <person name="Yeh C.-T."/>
            <person name="Emrich S.J."/>
            <person name="Jia Y."/>
            <person name="Kalyanaraman A."/>
            <person name="Hsia A.-P."/>
            <person name="Barbazuk W.B."/>
            <person name="Baucom R.S."/>
            <person name="Brutnell T.P."/>
            <person name="Carpita N.C."/>
            <person name="Chaparro C."/>
            <person name="Chia J.-M."/>
            <person name="Deragon J.-M."/>
            <person name="Estill J.C."/>
            <person name="Fu Y."/>
            <person name="Jeddeloh J.A."/>
            <person name="Han Y."/>
            <person name="Lee H."/>
            <person name="Li P."/>
            <person name="Lisch D.R."/>
            <person name="Liu S."/>
            <person name="Liu Z."/>
            <person name="Nagel D.H."/>
            <person name="McCann M.C."/>
            <person name="SanMiguel P."/>
            <person name="Myers A.M."/>
            <person name="Nettleton D."/>
            <person name="Nguyen J."/>
            <person name="Penning B.W."/>
            <person name="Ponnala L."/>
            <person name="Schneider K.L."/>
            <person name="Schwartz D.C."/>
            <person name="Sharma A."/>
            <person name="Soderlund C."/>
            <person name="Springer N.M."/>
            <person name="Sun Q."/>
            <person name="Wang H."/>
            <person name="Waterman M."/>
            <person name="Westerman R."/>
            <person name="Wolfgruber T.K."/>
            <person name="Yang L."/>
            <person name="Yu Y."/>
            <person name="Zhang L."/>
            <person name="Zhou S."/>
            <person name="Zhu Q."/>
            <person name="Bennetzen J.L."/>
            <person name="Dawe R.K."/>
            <person name="Jiang J."/>
            <person name="Jiang N."/>
            <person name="Presting G.G."/>
            <person name="Wessler S.R."/>
            <person name="Aluru S."/>
            <person name="Martienssen R.A."/>
            <person name="Clifton S.W."/>
            <person name="McCombie W.R."/>
            <person name="Wing R.A."/>
            <person name="Wilson R.K."/>
        </authorList>
    </citation>
    <scope>NUCLEOTIDE SEQUENCE [LARGE SCALE GENOMIC DNA]</scope>
    <source>
        <strain evidence="5">cv. B73</strain>
    </source>
</reference>
<comment type="pathway">
    <text evidence="2">Carbohydrate degradation.</text>
</comment>
<dbReference type="AlphaFoldDB" id="A0A804P7I4"/>
<accession>A0A804P7I4</accession>
<comment type="catalytic activity">
    <reaction evidence="1">
        <text>aldehydo-D-ribose 5-phosphate = D-ribulose 5-phosphate</text>
        <dbReference type="Rhea" id="RHEA:14657"/>
        <dbReference type="ChEBI" id="CHEBI:58121"/>
        <dbReference type="ChEBI" id="CHEBI:58273"/>
        <dbReference type="EC" id="5.3.1.6"/>
    </reaction>
</comment>
<keyword evidence="6" id="KW-1267">Proteomics identification</keyword>
<evidence type="ECO:0000313" key="4">
    <source>
        <dbReference type="EnsemblPlants" id="Zm00001eb213570_P003"/>
    </source>
</evidence>
<dbReference type="Gene3D" id="3.40.50.1360">
    <property type="match status" value="1"/>
</dbReference>
<evidence type="ECO:0000313" key="5">
    <source>
        <dbReference type="Proteomes" id="UP000007305"/>
    </source>
</evidence>
<evidence type="ECO:0000256" key="3">
    <source>
        <dbReference type="SAM" id="MobiDB-lite"/>
    </source>
</evidence>
<protein>
    <recommendedName>
        <fullName evidence="7">Ribose-5-phosphate isomerase</fullName>
    </recommendedName>
</protein>
<reference evidence="4" key="3">
    <citation type="submission" date="2021-05" db="UniProtKB">
        <authorList>
            <consortium name="EnsemblPlants"/>
        </authorList>
    </citation>
    <scope>IDENTIFICATION</scope>
    <source>
        <strain evidence="4">cv. B73</strain>
    </source>
</reference>
<dbReference type="GO" id="GO:0004751">
    <property type="term" value="F:ribose-5-phosphate isomerase activity"/>
    <property type="evidence" value="ECO:0007669"/>
    <property type="project" value="UniProtKB-EC"/>
</dbReference>
<dbReference type="PANTHER" id="PTHR43748">
    <property type="entry name" value="RIBOSE-5-PHOSPHATE ISOMERASE 3, CHLOROPLASTIC-RELATED"/>
    <property type="match status" value="1"/>
</dbReference>
<dbReference type="InterPro" id="IPR050262">
    <property type="entry name" value="Ribose-5P_isomerase"/>
</dbReference>
<evidence type="ECO:0008006" key="7">
    <source>
        <dbReference type="Google" id="ProtNLM"/>
    </source>
</evidence>
<evidence type="ECO:0000256" key="2">
    <source>
        <dbReference type="ARBA" id="ARBA00004921"/>
    </source>
</evidence>
<keyword evidence="5" id="KW-1185">Reference proteome</keyword>
<feature type="region of interest" description="Disordered" evidence="3">
    <location>
        <begin position="117"/>
        <end position="149"/>
    </location>
</feature>